<dbReference type="AlphaFoldDB" id="A0A0G0PUZ0"/>
<comment type="caution">
    <text evidence="2">The sequence shown here is derived from an EMBL/GenBank/DDBJ whole genome shotgun (WGS) entry which is preliminary data.</text>
</comment>
<sequence length="95" mass="11126">MMWMLFPFIDFPFSLIGVVLIGFISQFFDSINIHGINLLPYPLSDINNFILPFIMFGIFGTIWYFYLPQIISVHIANRGKQITVTDFFKKIITKK</sequence>
<reference evidence="2 3" key="1">
    <citation type="journal article" date="2015" name="Nature">
        <title>rRNA introns, odd ribosomes, and small enigmatic genomes across a large radiation of phyla.</title>
        <authorList>
            <person name="Brown C.T."/>
            <person name="Hug L.A."/>
            <person name="Thomas B.C."/>
            <person name="Sharon I."/>
            <person name="Castelle C.J."/>
            <person name="Singh A."/>
            <person name="Wilkins M.J."/>
            <person name="Williams K.H."/>
            <person name="Banfield J.F."/>
        </authorList>
    </citation>
    <scope>NUCLEOTIDE SEQUENCE [LARGE SCALE GENOMIC DNA]</scope>
</reference>
<organism evidence="2 3">
    <name type="scientific">Candidatus Falkowbacteria bacterium GW2011_GWF2_39_8</name>
    <dbReference type="NCBI Taxonomy" id="1618642"/>
    <lineage>
        <taxon>Bacteria</taxon>
        <taxon>Candidatus Falkowiibacteriota</taxon>
    </lineage>
</organism>
<name>A0A0G0PUZ0_9BACT</name>
<accession>A0A0G0PUZ0</accession>
<evidence type="ECO:0000313" key="2">
    <source>
        <dbReference type="EMBL" id="KKR31994.1"/>
    </source>
</evidence>
<gene>
    <name evidence="2" type="ORF">UT64_C0045G0003</name>
</gene>
<keyword evidence="1" id="KW-0472">Membrane</keyword>
<feature type="transmembrane region" description="Helical" evidence="1">
    <location>
        <begin position="7"/>
        <end position="28"/>
    </location>
</feature>
<keyword evidence="1" id="KW-0812">Transmembrane</keyword>
<protein>
    <submittedName>
        <fullName evidence="2">Uncharacterized protein</fullName>
    </submittedName>
</protein>
<feature type="transmembrane region" description="Helical" evidence="1">
    <location>
        <begin position="48"/>
        <end position="67"/>
    </location>
</feature>
<dbReference type="EMBL" id="LBXO01000045">
    <property type="protein sequence ID" value="KKR31994.1"/>
    <property type="molecule type" value="Genomic_DNA"/>
</dbReference>
<evidence type="ECO:0000313" key="3">
    <source>
        <dbReference type="Proteomes" id="UP000034137"/>
    </source>
</evidence>
<keyword evidence="1" id="KW-1133">Transmembrane helix</keyword>
<dbReference type="Proteomes" id="UP000034137">
    <property type="component" value="Unassembled WGS sequence"/>
</dbReference>
<proteinExistence type="predicted"/>
<evidence type="ECO:0000256" key="1">
    <source>
        <dbReference type="SAM" id="Phobius"/>
    </source>
</evidence>